<dbReference type="FunFam" id="3.40.50.720:FF:000426">
    <property type="entry name" value="Aldehyde reductase 2"/>
    <property type="match status" value="1"/>
</dbReference>
<dbReference type="OrthoDB" id="2735536at2759"/>
<reference evidence="4 5" key="1">
    <citation type="submission" date="2019-07" db="EMBL/GenBank/DDBJ databases">
        <title>Finished genome of Venturia effusa.</title>
        <authorList>
            <person name="Young C.A."/>
            <person name="Cox M.P."/>
            <person name="Ganley A.R.D."/>
            <person name="David W.J."/>
        </authorList>
    </citation>
    <scope>NUCLEOTIDE SEQUENCE [LARGE SCALE GENOMIC DNA]</scope>
    <source>
        <strain evidence="5">albino</strain>
    </source>
</reference>
<dbReference type="Pfam" id="PF01370">
    <property type="entry name" value="Epimerase"/>
    <property type="match status" value="1"/>
</dbReference>
<sequence length="354" mass="39548">MSPIQNPALPEGSLILVTGVNGFIGSHVADQILLAGYRVRGTVRNAQKNAWMTTFFDDRYGKDKFELVELKDLAEAKALENALQGAYGVVHTASDVSFGPDPNKVVTPTIKYGLDIIKTAANVPTVKRFVYTSSSTAATLPYPDKEFTIEHDSWNEPAVKQAWAPAPYEQTRAYAVYAASKTQTEQALWKFVKEEKPGFVFNTVLPDTTLGPALCPEHQGNPSTAALVAQLAKANREEFEAMISFLQPQYHVDVRDIARLHVIALLNPDVKSERIFGFADPFSYNEMLAIFRKNIPQKTFQEDWPNLGKTRCTIAPKARAIELLKSFGRKDGFMTFEQSVMDNLREHKLIDEMT</sequence>
<organism evidence="4 5">
    <name type="scientific">Venturia effusa</name>
    <dbReference type="NCBI Taxonomy" id="50376"/>
    <lineage>
        <taxon>Eukaryota</taxon>
        <taxon>Fungi</taxon>
        <taxon>Dikarya</taxon>
        <taxon>Ascomycota</taxon>
        <taxon>Pezizomycotina</taxon>
        <taxon>Dothideomycetes</taxon>
        <taxon>Pleosporomycetidae</taxon>
        <taxon>Venturiales</taxon>
        <taxon>Venturiaceae</taxon>
        <taxon>Venturia</taxon>
    </lineage>
</organism>
<dbReference type="InterPro" id="IPR036291">
    <property type="entry name" value="NAD(P)-bd_dom_sf"/>
</dbReference>
<feature type="domain" description="NAD-dependent epimerase/dehydratase" evidence="3">
    <location>
        <begin position="15"/>
        <end position="271"/>
    </location>
</feature>
<dbReference type="AlphaFoldDB" id="A0A517LCK8"/>
<keyword evidence="1" id="KW-0560">Oxidoreductase</keyword>
<protein>
    <recommendedName>
        <fullName evidence="3">NAD-dependent epimerase/dehydratase domain-containing protein</fullName>
    </recommendedName>
</protein>
<accession>A0A517LCK8</accession>
<gene>
    <name evidence="4" type="ORF">FKW77_006982</name>
</gene>
<dbReference type="PANTHER" id="PTHR10366:SF562">
    <property type="entry name" value="ALDEHYDE REDUCTASE II (AFU_ORTHOLOGUE AFUA_1G11360)"/>
    <property type="match status" value="1"/>
</dbReference>
<dbReference type="SUPFAM" id="SSF51735">
    <property type="entry name" value="NAD(P)-binding Rossmann-fold domains"/>
    <property type="match status" value="1"/>
</dbReference>
<name>A0A517LCK8_9PEZI</name>
<evidence type="ECO:0000259" key="3">
    <source>
        <dbReference type="Pfam" id="PF01370"/>
    </source>
</evidence>
<evidence type="ECO:0000313" key="5">
    <source>
        <dbReference type="Proteomes" id="UP000316270"/>
    </source>
</evidence>
<dbReference type="GO" id="GO:0016616">
    <property type="term" value="F:oxidoreductase activity, acting on the CH-OH group of donors, NAD or NADP as acceptor"/>
    <property type="evidence" value="ECO:0007669"/>
    <property type="project" value="TreeGrafter"/>
</dbReference>
<comment type="similarity">
    <text evidence="2">Belongs to the NAD(P)-dependent epimerase/dehydratase family. Dihydroflavonol-4-reductase subfamily.</text>
</comment>
<dbReference type="STRING" id="50376.A0A517LCK8"/>
<keyword evidence="5" id="KW-1185">Reference proteome</keyword>
<dbReference type="Proteomes" id="UP000316270">
    <property type="component" value="Chromosome 9"/>
</dbReference>
<proteinExistence type="inferred from homology"/>
<dbReference type="Gene3D" id="3.40.50.720">
    <property type="entry name" value="NAD(P)-binding Rossmann-like Domain"/>
    <property type="match status" value="1"/>
</dbReference>
<dbReference type="InterPro" id="IPR001509">
    <property type="entry name" value="Epimerase_deHydtase"/>
</dbReference>
<evidence type="ECO:0000313" key="4">
    <source>
        <dbReference type="EMBL" id="QDS73354.1"/>
    </source>
</evidence>
<evidence type="ECO:0000256" key="1">
    <source>
        <dbReference type="ARBA" id="ARBA00023002"/>
    </source>
</evidence>
<dbReference type="EMBL" id="CP042193">
    <property type="protein sequence ID" value="QDS73354.1"/>
    <property type="molecule type" value="Genomic_DNA"/>
</dbReference>
<dbReference type="InterPro" id="IPR050425">
    <property type="entry name" value="NAD(P)_dehydrat-like"/>
</dbReference>
<evidence type="ECO:0000256" key="2">
    <source>
        <dbReference type="ARBA" id="ARBA00023445"/>
    </source>
</evidence>
<dbReference type="PANTHER" id="PTHR10366">
    <property type="entry name" value="NAD DEPENDENT EPIMERASE/DEHYDRATASE"/>
    <property type="match status" value="1"/>
</dbReference>